<evidence type="ECO:0000313" key="3">
    <source>
        <dbReference type="Proteomes" id="UP000199423"/>
    </source>
</evidence>
<evidence type="ECO:0000256" key="1">
    <source>
        <dbReference type="SAM" id="Phobius"/>
    </source>
</evidence>
<dbReference type="InterPro" id="IPR007251">
    <property type="entry name" value="Iron_permease_Fet4"/>
</dbReference>
<accession>A0A1I7NC15</accession>
<dbReference type="AlphaFoldDB" id="A0A1I7NC15"/>
<protein>
    <submittedName>
        <fullName evidence="2">Low affinity Fe/Cu permease</fullName>
    </submittedName>
</protein>
<keyword evidence="1" id="KW-0812">Transmembrane</keyword>
<sequence>MMRGFSEFAGRSAIVIGSASAFVVATISVLLWAATGPYFHYSDTWQLVVNTGTTLVTFLAVFLIQHSQNKDGKAIQLKLDELIRSTQSARNILIDLEHATEEEIAKFQAEFTKRRHT</sequence>
<keyword evidence="1" id="KW-0472">Membrane</keyword>
<feature type="transmembrane region" description="Helical" evidence="1">
    <location>
        <begin position="45"/>
        <end position="64"/>
    </location>
</feature>
<dbReference type="STRING" id="51670.SAMN04488557_1521"/>
<organism evidence="2 3">
    <name type="scientific">Hyphomicrobium facile</name>
    <dbReference type="NCBI Taxonomy" id="51670"/>
    <lineage>
        <taxon>Bacteria</taxon>
        <taxon>Pseudomonadati</taxon>
        <taxon>Pseudomonadota</taxon>
        <taxon>Alphaproteobacteria</taxon>
        <taxon>Hyphomicrobiales</taxon>
        <taxon>Hyphomicrobiaceae</taxon>
        <taxon>Hyphomicrobium</taxon>
    </lineage>
</organism>
<name>A0A1I7NC15_9HYPH</name>
<reference evidence="3" key="1">
    <citation type="submission" date="2016-10" db="EMBL/GenBank/DDBJ databases">
        <authorList>
            <person name="Varghese N."/>
            <person name="Submissions S."/>
        </authorList>
    </citation>
    <scope>NUCLEOTIDE SEQUENCE [LARGE SCALE GENOMIC DNA]</scope>
    <source>
        <strain evidence="3">DSM 1565</strain>
    </source>
</reference>
<dbReference type="OrthoDB" id="119761at2"/>
<evidence type="ECO:0000313" key="2">
    <source>
        <dbReference type="EMBL" id="SFV32220.1"/>
    </source>
</evidence>
<feature type="transmembrane region" description="Helical" evidence="1">
    <location>
        <begin position="12"/>
        <end position="33"/>
    </location>
</feature>
<proteinExistence type="predicted"/>
<keyword evidence="1" id="KW-1133">Transmembrane helix</keyword>
<gene>
    <name evidence="2" type="ORF">SAMN04488557_1521</name>
</gene>
<dbReference type="Proteomes" id="UP000199423">
    <property type="component" value="Unassembled WGS sequence"/>
</dbReference>
<dbReference type="EMBL" id="FPCH01000002">
    <property type="protein sequence ID" value="SFV32220.1"/>
    <property type="molecule type" value="Genomic_DNA"/>
</dbReference>
<dbReference type="GO" id="GO:0055085">
    <property type="term" value="P:transmembrane transport"/>
    <property type="evidence" value="ECO:0007669"/>
    <property type="project" value="InterPro"/>
</dbReference>
<keyword evidence="3" id="KW-1185">Reference proteome</keyword>
<dbReference type="Pfam" id="PF04120">
    <property type="entry name" value="Iron_permease"/>
    <property type="match status" value="1"/>
</dbReference>